<dbReference type="STRING" id="1267021.FPB0191_00071"/>
<dbReference type="EMBL" id="CP009056">
    <property type="protein sequence ID" value="AJA43939.1"/>
    <property type="molecule type" value="Genomic_DNA"/>
</dbReference>
<accession>A0A0A7RXD2</accession>
<reference evidence="5 6" key="1">
    <citation type="journal article" date="2014" name="Appl. Environ. Microbiol.">
        <title>Gut symbionts from distinct hosts exhibit genotoxic activity via divergent colibactin biosynthetic pathways.</title>
        <authorList>
            <person name="Engel P."/>
            <person name="Vizcaino M.I."/>
            <person name="Crawford J.M."/>
        </authorList>
    </citation>
    <scope>NUCLEOTIDE SEQUENCE [LARGE SCALE GENOMIC DNA]</scope>
    <source>
        <strain evidence="5 6">PEB0191</strain>
    </source>
</reference>
<evidence type="ECO:0000256" key="4">
    <source>
        <dbReference type="ARBA" id="ARBA00022679"/>
    </source>
</evidence>
<comment type="similarity">
    <text evidence="2">Belongs to the DsrE/TusD family.</text>
</comment>
<dbReference type="NCBIfam" id="TIGR03012">
    <property type="entry name" value="sulf_tusD_dsrE"/>
    <property type="match status" value="1"/>
</dbReference>
<proteinExistence type="inferred from homology"/>
<dbReference type="NCBIfam" id="NF001237">
    <property type="entry name" value="PRK00207.1"/>
    <property type="match status" value="1"/>
</dbReference>
<dbReference type="AlphaFoldDB" id="A0A0A7RXD2"/>
<evidence type="ECO:0000256" key="1">
    <source>
        <dbReference type="ARBA" id="ARBA00004496"/>
    </source>
</evidence>
<keyword evidence="3" id="KW-0963">Cytoplasm</keyword>
<dbReference type="PANTHER" id="PTHR34874:SF3">
    <property type="entry name" value="SULFURTRANSFERASE TUSD"/>
    <property type="match status" value="1"/>
</dbReference>
<evidence type="ECO:0000313" key="6">
    <source>
        <dbReference type="Proteomes" id="UP000030901"/>
    </source>
</evidence>
<dbReference type="GO" id="GO:0002143">
    <property type="term" value="P:tRNA wobble position uridine thiolation"/>
    <property type="evidence" value="ECO:0007669"/>
    <property type="project" value="TreeGrafter"/>
</dbReference>
<dbReference type="InterPro" id="IPR017463">
    <property type="entry name" value="Sulphur_relay_TusD/DsrE"/>
</dbReference>
<evidence type="ECO:0000256" key="2">
    <source>
        <dbReference type="ARBA" id="ARBA00007067"/>
    </source>
</evidence>
<dbReference type="PANTHER" id="PTHR34874">
    <property type="entry name" value="PROTEIN YCHN"/>
    <property type="match status" value="1"/>
</dbReference>
<keyword evidence="4 5" id="KW-0808">Transferase</keyword>
<dbReference type="OrthoDB" id="9787483at2"/>
<gene>
    <name evidence="5" type="ORF">FPB0191_00071</name>
</gene>
<comment type="subcellular location">
    <subcellularLocation>
        <location evidence="1">Cytoplasm</location>
    </subcellularLocation>
</comment>
<protein>
    <submittedName>
        <fullName evidence="5">Sulfur relay protein TusD/DsrE</fullName>
        <ecNumber evidence="5">2.8.1.-</ecNumber>
    </submittedName>
</protein>
<dbReference type="KEGG" id="fpp:FPB0191_00071"/>
<evidence type="ECO:0000256" key="3">
    <source>
        <dbReference type="ARBA" id="ARBA00022490"/>
    </source>
</evidence>
<dbReference type="Pfam" id="PF02635">
    <property type="entry name" value="DsrE"/>
    <property type="match status" value="1"/>
</dbReference>
<keyword evidence="6" id="KW-1185">Reference proteome</keyword>
<dbReference type="InterPro" id="IPR027396">
    <property type="entry name" value="DsrEFH-like"/>
</dbReference>
<dbReference type="Gene3D" id="3.40.1260.10">
    <property type="entry name" value="DsrEFH-like"/>
    <property type="match status" value="1"/>
</dbReference>
<dbReference type="InterPro" id="IPR003787">
    <property type="entry name" value="Sulphur_relay_DsrE/F-like"/>
</dbReference>
<dbReference type="EC" id="2.8.1.-" evidence="5"/>
<dbReference type="RefSeq" id="WP_039103214.1">
    <property type="nucleotide sequence ID" value="NZ_CAMKYH010000008.1"/>
</dbReference>
<name>A0A0A7RXD2_FRIPE</name>
<evidence type="ECO:0000313" key="5">
    <source>
        <dbReference type="EMBL" id="AJA43939.1"/>
    </source>
</evidence>
<dbReference type="GO" id="GO:0097163">
    <property type="term" value="F:sulfur carrier activity"/>
    <property type="evidence" value="ECO:0007669"/>
    <property type="project" value="TreeGrafter"/>
</dbReference>
<dbReference type="GO" id="GO:1990228">
    <property type="term" value="C:sulfurtransferase complex"/>
    <property type="evidence" value="ECO:0007669"/>
    <property type="project" value="TreeGrafter"/>
</dbReference>
<dbReference type="Proteomes" id="UP000030901">
    <property type="component" value="Chromosome"/>
</dbReference>
<dbReference type="SUPFAM" id="SSF75169">
    <property type="entry name" value="DsrEFH-like"/>
    <property type="match status" value="1"/>
</dbReference>
<sequence>MDSQILNYTIMVTGSAYGAQSSFCAYQFCQSLLANTSHHIRSIFFYADGTLNANYFVSPANDEFDIVNAWQELSRDYDVPLFVCIAAAQRRGVINEQGKNNVGSQFQCVGLGDLSESIANSDRFIQF</sequence>
<organism evidence="5 6">
    <name type="scientific">Frischella perrara</name>
    <dbReference type="NCBI Taxonomy" id="1267021"/>
    <lineage>
        <taxon>Bacteria</taxon>
        <taxon>Pseudomonadati</taxon>
        <taxon>Pseudomonadota</taxon>
        <taxon>Gammaproteobacteria</taxon>
        <taxon>Orbales</taxon>
        <taxon>Orbaceae</taxon>
        <taxon>Frischella</taxon>
    </lineage>
</organism>
<dbReference type="HOGENOM" id="CLU_132095_0_0_6"/>
<dbReference type="GO" id="GO:0016783">
    <property type="term" value="F:sulfurtransferase activity"/>
    <property type="evidence" value="ECO:0007669"/>
    <property type="project" value="InterPro"/>
</dbReference>